<dbReference type="OrthoDB" id="5865767at2759"/>
<feature type="compositionally biased region" description="Polar residues" evidence="1">
    <location>
        <begin position="1"/>
        <end position="10"/>
    </location>
</feature>
<organism evidence="2 3">
    <name type="scientific">Botrytis fragariae</name>
    <dbReference type="NCBI Taxonomy" id="1964551"/>
    <lineage>
        <taxon>Eukaryota</taxon>
        <taxon>Fungi</taxon>
        <taxon>Dikarya</taxon>
        <taxon>Ascomycota</taxon>
        <taxon>Pezizomycotina</taxon>
        <taxon>Leotiomycetes</taxon>
        <taxon>Helotiales</taxon>
        <taxon>Sclerotiniaceae</taxon>
        <taxon>Botrytis</taxon>
    </lineage>
</organism>
<comment type="caution">
    <text evidence="2">The sequence shown here is derived from an EMBL/GenBank/DDBJ whole genome shotgun (WGS) entry which is preliminary data.</text>
</comment>
<dbReference type="AlphaFoldDB" id="A0A8H6EL48"/>
<feature type="compositionally biased region" description="Low complexity" evidence="1">
    <location>
        <begin position="333"/>
        <end position="347"/>
    </location>
</feature>
<keyword evidence="3" id="KW-1185">Reference proteome</keyword>
<proteinExistence type="predicted"/>
<accession>A0A8H6EL48</accession>
<feature type="region of interest" description="Disordered" evidence="1">
    <location>
        <begin position="649"/>
        <end position="673"/>
    </location>
</feature>
<feature type="region of interest" description="Disordered" evidence="1">
    <location>
        <begin position="328"/>
        <end position="348"/>
    </location>
</feature>
<feature type="compositionally biased region" description="Basic and acidic residues" evidence="1">
    <location>
        <begin position="468"/>
        <end position="479"/>
    </location>
</feature>
<reference evidence="2 3" key="1">
    <citation type="journal article" date="2020" name="Phytopathology">
        <title>A high-quality genome resource of Botrytis fragariae, a new and rapidly spreading fungal pathogen causing strawberry gray mold in the U.S.A.</title>
        <authorList>
            <person name="Wu Y."/>
            <person name="Saski C.A."/>
            <person name="Schnabel G."/>
            <person name="Xiao S."/>
            <person name="Hu M."/>
        </authorList>
    </citation>
    <scope>NUCLEOTIDE SEQUENCE [LARGE SCALE GENOMIC DNA]</scope>
    <source>
        <strain evidence="2 3">BVB16</strain>
    </source>
</reference>
<feature type="compositionally biased region" description="Pro residues" evidence="1">
    <location>
        <begin position="499"/>
        <end position="514"/>
    </location>
</feature>
<dbReference type="EMBL" id="JABFCT010000004">
    <property type="protein sequence ID" value="KAF5875895.1"/>
    <property type="molecule type" value="Genomic_DNA"/>
</dbReference>
<dbReference type="GeneID" id="59256405"/>
<gene>
    <name evidence="2" type="ORF">Bfra_002291</name>
</gene>
<feature type="region of interest" description="Disordered" evidence="1">
    <location>
        <begin position="1"/>
        <end position="38"/>
    </location>
</feature>
<evidence type="ECO:0000256" key="1">
    <source>
        <dbReference type="SAM" id="MobiDB-lite"/>
    </source>
</evidence>
<feature type="region of interest" description="Disordered" evidence="1">
    <location>
        <begin position="452"/>
        <end position="532"/>
    </location>
</feature>
<protein>
    <submittedName>
        <fullName evidence="2">Uncharacterized protein</fullName>
    </submittedName>
</protein>
<name>A0A8H6EL48_9HELO</name>
<dbReference type="Proteomes" id="UP000531561">
    <property type="component" value="Unassembled WGS sequence"/>
</dbReference>
<sequence length="673" mass="74998">MNSDNFSTALPVTRNEPNEDSGYASLEPSPPPNSSKSLTDRAIAKGKSIMPNYIRKPKKLRPYDKPIPQLTWDRFSDLREQYAESLNSLTRGLPNCTSILMTLQVLGENEESAEPWVFIQCNKAVVGKITRFFQRSAIRRDFEPSQPDDRFPRLRVHIYPQKPRPLVNTANAPPQFDSPAISEGNEIYVLKVFAWGAPGHHGGFIKTIDSGNLETIYGMTAGHFVFEELYDDAEYSPVSDYDGEYEEDVESFEFELGFIEANSEDENDLHVLNKSGIEIDEEVNMNEWSRLGKLSMASHNLFTDEGNLDWGLITIDKNSYSPPNAAFNPYPTRSQSRGGQSSVQMSSTRGPLNGILHGSWSYIMLPPGKVLVQTRLLSLSDGKKLHVGDSGAWIVDSSSFLRVYGHVVASDVLGRGYVVPIHDTLEDIKKGLARLFSKPFSVSLAYSINVLRPNDTGTKHPPKGPMKGVEDHGDADGKHVPLPSRFSEADSKYSTMEPTPSPPRPGKSPRPELQPPTVAKKQSDAESFKALTPSPNIAAAYSRGYPGQLSMDKEEQELEKALLKCEKRYDEREIELLEAGEDTDHNKDLKNLEHARDIASRYYLIRKAELRNDTKLAAQLKMELENLPGYGDYIISSKSDTYGSHELPSAHEIKHRAGKKIPEGEIGEGKGSI</sequence>
<evidence type="ECO:0000313" key="2">
    <source>
        <dbReference type="EMBL" id="KAF5875895.1"/>
    </source>
</evidence>
<dbReference type="RefSeq" id="XP_037194841.1">
    <property type="nucleotide sequence ID" value="XM_037332713.1"/>
</dbReference>
<evidence type="ECO:0000313" key="3">
    <source>
        <dbReference type="Proteomes" id="UP000531561"/>
    </source>
</evidence>